<dbReference type="EMBL" id="CP022742">
    <property type="protein sequence ID" value="ASU24365.1"/>
    <property type="molecule type" value="Genomic_DNA"/>
</dbReference>
<name>A0A223N3J2_9VIBR</name>
<dbReference type="KEGG" id="vqi:CCZ37_18150"/>
<accession>A0A223N3J2</accession>
<proteinExistence type="predicted"/>
<evidence type="ECO:0000313" key="1">
    <source>
        <dbReference type="EMBL" id="ASU24365.1"/>
    </source>
</evidence>
<reference evidence="1 2" key="1">
    <citation type="submission" date="2017-08" db="EMBL/GenBank/DDBJ databases">
        <title>The Vibrio qinghaiensis sp.-Q67 is a luminous bacteria isolated firstly from Qinghai lake, Qinghai province, China, which has been proved to be very sensitive to detect environmental and food pollutants. Therefore, complete genome analysis of V. qinghaiensis sp.-Q67 highlights the potential application of this strain on detection of hazards in the contaminated environments.</title>
        <authorList>
            <person name="Gong L."/>
        </authorList>
    </citation>
    <scope>NUCLEOTIDE SEQUENCE [LARGE SCALE GENOMIC DNA]</scope>
    <source>
        <strain evidence="1 2">Q67</strain>
    </source>
</reference>
<dbReference type="RefSeq" id="WP_010319361.1">
    <property type="nucleotide sequence ID" value="NZ_CAWNHI010000002.1"/>
</dbReference>
<gene>
    <name evidence="1" type="ORF">CCZ37_18150</name>
</gene>
<dbReference type="AlphaFoldDB" id="A0A223N3J2"/>
<dbReference type="Proteomes" id="UP000215148">
    <property type="component" value="Chromosome 2"/>
</dbReference>
<evidence type="ECO:0000313" key="2">
    <source>
        <dbReference type="Proteomes" id="UP000215148"/>
    </source>
</evidence>
<evidence type="ECO:0008006" key="3">
    <source>
        <dbReference type="Google" id="ProtNLM"/>
    </source>
</evidence>
<sequence>MNRFIVTTLALVVGFFALMLSLLLAIPLAIAAIITGKRIEKQLKRHTFTPKSGYVIEGEYEEKTQAHYR</sequence>
<protein>
    <recommendedName>
        <fullName evidence="3">Hydroxylamine reductase</fullName>
    </recommendedName>
</protein>
<keyword evidence="2" id="KW-1185">Reference proteome</keyword>
<organism evidence="1 2">
    <name type="scientific">Vibrio qinghaiensis</name>
    <dbReference type="NCBI Taxonomy" id="2025808"/>
    <lineage>
        <taxon>Bacteria</taxon>
        <taxon>Pseudomonadati</taxon>
        <taxon>Pseudomonadota</taxon>
        <taxon>Gammaproteobacteria</taxon>
        <taxon>Vibrionales</taxon>
        <taxon>Vibrionaceae</taxon>
        <taxon>Vibrio</taxon>
    </lineage>
</organism>